<feature type="transmembrane region" description="Helical" evidence="1">
    <location>
        <begin position="136"/>
        <end position="154"/>
    </location>
</feature>
<feature type="transmembrane region" description="Helical" evidence="1">
    <location>
        <begin position="373"/>
        <end position="393"/>
    </location>
</feature>
<evidence type="ECO:0000313" key="3">
    <source>
        <dbReference type="Proteomes" id="UP000177171"/>
    </source>
</evidence>
<dbReference type="Proteomes" id="UP000177171">
    <property type="component" value="Unassembled WGS sequence"/>
</dbReference>
<feature type="transmembrane region" description="Helical" evidence="1">
    <location>
        <begin position="405"/>
        <end position="429"/>
    </location>
</feature>
<name>A0A1G2LPL8_9BACT</name>
<feature type="transmembrane region" description="Helical" evidence="1">
    <location>
        <begin position="25"/>
        <end position="49"/>
    </location>
</feature>
<dbReference type="Pfam" id="PF09586">
    <property type="entry name" value="YfhO"/>
    <property type="match status" value="1"/>
</dbReference>
<keyword evidence="1" id="KW-0472">Membrane</keyword>
<keyword evidence="1" id="KW-0812">Transmembrane</keyword>
<feature type="transmembrane region" description="Helical" evidence="1">
    <location>
        <begin position="509"/>
        <end position="528"/>
    </location>
</feature>
<sequence length="876" mass="100215">MLYLAIAQKTRNIIESPFFQKMEGFLGTPLGAVFFLSLPIFFALSPLFWNSIFFHEDTFFHGYPAFSFFQKSIEVGDSFLWNPNNFSGFPSFSSMAFGFFSPLNQLIFRLFSLFDAYILIIFINFIFSAYLTAYFLRLHGVGVWGAYIGGLVYVFSQWRIINDHSIVAVVPLVPLLFVALWKAYSGSWRWLFFGGLGGGAILLAGHYHYVIEGFIAVGISSFWIAWAHRDFGWRKIFYPVKCFCVISILAFLIGSIIFIPAYVSLESSARSGGTSFSSGGIMPMDAIQLLSPYIEFGSSFGRFLPGPGEQKYIGVLPLFLVIIGFSLRKGTRFVRFFSYFLLGSLGAAMAYSPIAAFLHFLPGLSFLNYNQRWMFVAYFGAAVIAGFGFDRFFSGEFAGRIRRTWRIFFLSGLFVWGGIFLGWVASFVFGKRLLAFGIRYFDIHYYRTSLFFPLEHYHQYIERIFNLGRQVFDILNPKVFFVFSFFLISMWIVRVFIRSSDREVFKPLFVVIIAANFIFVFFFFHVYLPRSEFFLPSKTVEFLRTRENGRILPFLPGQSEFFRLSTPYRKPVPPELSYAFGKELLQANTNLYFGVSSIDYFDQLMSRRMSRIIAALGASHPTVGTSLTSEDKRLEEKVKILSTRKNLLNFSGTRYIISAYPFDNMKFPKIFETVILPPYNIPIAIYENKEARPRFYFADSVETIHENEEAAFEKLKTIPEEGLSIFIECSSGEIPKFVSSTNSRATPVESQVIGFQPKSQIPNKSKIINSKLQINPCPDKLIVDGKGEIEVKTKKNTLSILKTSSETPQFLVFSENNLPGWKAYVDGVETPIYTVGSVYMGIIVPEGEHEIEFEFTYKTIVEEFGNMMKKKVGFLF</sequence>
<feature type="transmembrane region" description="Helical" evidence="1">
    <location>
        <begin position="238"/>
        <end position="263"/>
    </location>
</feature>
<evidence type="ECO:0000313" key="2">
    <source>
        <dbReference type="EMBL" id="OHA12751.1"/>
    </source>
</evidence>
<feature type="transmembrane region" description="Helical" evidence="1">
    <location>
        <begin position="479"/>
        <end position="497"/>
    </location>
</feature>
<reference evidence="2 3" key="1">
    <citation type="journal article" date="2016" name="Nat. Commun.">
        <title>Thousands of microbial genomes shed light on interconnected biogeochemical processes in an aquifer system.</title>
        <authorList>
            <person name="Anantharaman K."/>
            <person name="Brown C.T."/>
            <person name="Hug L.A."/>
            <person name="Sharon I."/>
            <person name="Castelle C.J."/>
            <person name="Probst A.J."/>
            <person name="Thomas B.C."/>
            <person name="Singh A."/>
            <person name="Wilkins M.J."/>
            <person name="Karaoz U."/>
            <person name="Brodie E.L."/>
            <person name="Williams K.H."/>
            <person name="Hubbard S.S."/>
            <person name="Banfield J.F."/>
        </authorList>
    </citation>
    <scope>NUCLEOTIDE SEQUENCE [LARGE SCALE GENOMIC DNA]</scope>
</reference>
<keyword evidence="1" id="KW-1133">Transmembrane helix</keyword>
<comment type="caution">
    <text evidence="2">The sequence shown here is derived from an EMBL/GenBank/DDBJ whole genome shotgun (WGS) entry which is preliminary data.</text>
</comment>
<feature type="transmembrane region" description="Helical" evidence="1">
    <location>
        <begin position="339"/>
        <end position="361"/>
    </location>
</feature>
<gene>
    <name evidence="2" type="ORF">A3G49_00765</name>
</gene>
<feature type="transmembrane region" description="Helical" evidence="1">
    <location>
        <begin position="166"/>
        <end position="184"/>
    </location>
</feature>
<organism evidence="2 3">
    <name type="scientific">Candidatus Sungbacteria bacterium RIFCSPLOWO2_12_FULL_41_11</name>
    <dbReference type="NCBI Taxonomy" id="1802286"/>
    <lineage>
        <taxon>Bacteria</taxon>
        <taxon>Candidatus Sungiibacteriota</taxon>
    </lineage>
</organism>
<feature type="transmembrane region" description="Helical" evidence="1">
    <location>
        <begin position="310"/>
        <end position="327"/>
    </location>
</feature>
<dbReference type="PANTHER" id="PTHR38454">
    <property type="entry name" value="INTEGRAL MEMBRANE PROTEIN-RELATED"/>
    <property type="match status" value="1"/>
</dbReference>
<proteinExistence type="predicted"/>
<protein>
    <recommendedName>
        <fullName evidence="4">Membrane protein 6-pyruvoyl-tetrahydropterin synthase-related domain-containing protein</fullName>
    </recommendedName>
</protein>
<dbReference type="EMBL" id="MHQY01000042">
    <property type="protein sequence ID" value="OHA12751.1"/>
    <property type="molecule type" value="Genomic_DNA"/>
</dbReference>
<feature type="transmembrane region" description="Helical" evidence="1">
    <location>
        <begin position="204"/>
        <end position="226"/>
    </location>
</feature>
<feature type="transmembrane region" description="Helical" evidence="1">
    <location>
        <begin position="110"/>
        <end position="130"/>
    </location>
</feature>
<dbReference type="InterPro" id="IPR018580">
    <property type="entry name" value="Uncharacterised_YfhO"/>
</dbReference>
<dbReference type="PANTHER" id="PTHR38454:SF1">
    <property type="entry name" value="INTEGRAL MEMBRANE PROTEIN"/>
    <property type="match status" value="1"/>
</dbReference>
<accession>A0A1G2LPL8</accession>
<evidence type="ECO:0008006" key="4">
    <source>
        <dbReference type="Google" id="ProtNLM"/>
    </source>
</evidence>
<evidence type="ECO:0000256" key="1">
    <source>
        <dbReference type="SAM" id="Phobius"/>
    </source>
</evidence>
<dbReference type="AlphaFoldDB" id="A0A1G2LPL8"/>